<proteinExistence type="predicted"/>
<accession>A0AAU7XUK7</accession>
<dbReference type="RefSeq" id="WP_035561726.1">
    <property type="nucleotide sequence ID" value="NZ_CP158485.1"/>
</dbReference>
<dbReference type="KEGG" id="vrs:V8F66_23470"/>
<dbReference type="AlphaFoldDB" id="A0AAU7XUK7"/>
<reference evidence="1" key="1">
    <citation type="submission" date="2024-02" db="EMBL/GenBank/DDBJ databases">
        <title>Complete genome sequence of Vreelandella sp. SM1641, a marine exopolysaccharide-producing bacterium isolated from deep-sea hydrothermal sediment of the southwest Indian Ocean.</title>
        <authorList>
            <person name="Zhu H."/>
            <person name="Sun M."/>
        </authorList>
    </citation>
    <scope>NUCLEOTIDE SEQUENCE</scope>
    <source>
        <strain evidence="1">SM1641</strain>
        <plasmid evidence="1">plasA</plasmid>
    </source>
</reference>
<gene>
    <name evidence="1" type="ORF">V8F66_23470</name>
</gene>
<protein>
    <submittedName>
        <fullName evidence="1">Uncharacterized protein</fullName>
    </submittedName>
</protein>
<dbReference type="EMBL" id="CP158485">
    <property type="protein sequence ID" value="XBY61224.1"/>
    <property type="molecule type" value="Genomic_DNA"/>
</dbReference>
<sequence>MFDHLIMPPRAGYVVITTNDFMVIVRDTGDIVSIIEDADAVLEHLSLTLTCGLRRQRVYVESSPCSSDFHELLHAGGDLLDIIACSADQADYLQQHVASLEGRECQEWLIH</sequence>
<geneLocation type="plasmid" evidence="1">
    <name>plasA</name>
</geneLocation>
<name>A0AAU7XUK7_9GAMM</name>
<keyword evidence="1" id="KW-0614">Plasmid</keyword>
<evidence type="ECO:0000313" key="1">
    <source>
        <dbReference type="EMBL" id="XBY61224.1"/>
    </source>
</evidence>
<organism evidence="1">
    <name type="scientific">Vreelandella sp. SM1641</name>
    <dbReference type="NCBI Taxonomy" id="3126101"/>
    <lineage>
        <taxon>Bacteria</taxon>
        <taxon>Pseudomonadati</taxon>
        <taxon>Pseudomonadota</taxon>
        <taxon>Gammaproteobacteria</taxon>
        <taxon>Oceanospirillales</taxon>
        <taxon>Halomonadaceae</taxon>
        <taxon>Vreelandella</taxon>
    </lineage>
</organism>